<gene>
    <name evidence="1" type="ORF">ACFOWE_24970</name>
</gene>
<sequence length="49" mass="5577">MADDRDWDRRSLLRGAAVLADISHSFYKPYNVTLDFTGMNVYIARGRAA</sequence>
<evidence type="ECO:0000313" key="2">
    <source>
        <dbReference type="Proteomes" id="UP001595850"/>
    </source>
</evidence>
<dbReference type="EMBL" id="JBHSBM010000031">
    <property type="protein sequence ID" value="MFC4061565.1"/>
    <property type="molecule type" value="Genomic_DNA"/>
</dbReference>
<name>A0ABV8ICF8_9ACTN</name>
<keyword evidence="2" id="KW-1185">Reference proteome</keyword>
<proteinExistence type="predicted"/>
<reference evidence="2" key="1">
    <citation type="journal article" date="2019" name="Int. J. Syst. Evol. Microbiol.">
        <title>The Global Catalogue of Microorganisms (GCM) 10K type strain sequencing project: providing services to taxonomists for standard genome sequencing and annotation.</title>
        <authorList>
            <consortium name="The Broad Institute Genomics Platform"/>
            <consortium name="The Broad Institute Genome Sequencing Center for Infectious Disease"/>
            <person name="Wu L."/>
            <person name="Ma J."/>
        </authorList>
    </citation>
    <scope>NUCLEOTIDE SEQUENCE [LARGE SCALE GENOMIC DNA]</scope>
    <source>
        <strain evidence="2">TBRC 4489</strain>
    </source>
</reference>
<comment type="caution">
    <text evidence="1">The sequence shown here is derived from an EMBL/GenBank/DDBJ whole genome shotgun (WGS) entry which is preliminary data.</text>
</comment>
<accession>A0ABV8ICF8</accession>
<evidence type="ECO:0000313" key="1">
    <source>
        <dbReference type="EMBL" id="MFC4061565.1"/>
    </source>
</evidence>
<organism evidence="1 2">
    <name type="scientific">Planomonospora corallina</name>
    <dbReference type="NCBI Taxonomy" id="1806052"/>
    <lineage>
        <taxon>Bacteria</taxon>
        <taxon>Bacillati</taxon>
        <taxon>Actinomycetota</taxon>
        <taxon>Actinomycetes</taxon>
        <taxon>Streptosporangiales</taxon>
        <taxon>Streptosporangiaceae</taxon>
        <taxon>Planomonospora</taxon>
    </lineage>
</organism>
<protein>
    <submittedName>
        <fullName evidence="1">Uncharacterized protein</fullName>
    </submittedName>
</protein>
<dbReference type="RefSeq" id="WP_377291875.1">
    <property type="nucleotide sequence ID" value="NZ_JBHSBM010000031.1"/>
</dbReference>
<dbReference type="Proteomes" id="UP001595850">
    <property type="component" value="Unassembled WGS sequence"/>
</dbReference>